<evidence type="ECO:0000313" key="2">
    <source>
        <dbReference type="Proteomes" id="UP001247307"/>
    </source>
</evidence>
<sequence>MSISHPLEPANRVRFMGRPPRRVPEYDLFPGSPDRTLTMVSVLENSGACDAPVGSRVTLSVGATGRRYVTTPEYESIRVASFPELVSVTNGVELVPSGAPYETQNVTPPHDIMRRQDFRLATPLKAGERVSVSWRVTVSHVTLESMQYVTLPAVTTFTLDGRAAPDLDPANDTLVQNMRFTIRYRAS</sequence>
<dbReference type="Proteomes" id="UP001247307">
    <property type="component" value="Unassembled WGS sequence"/>
</dbReference>
<accession>A0AAE4C5R7</accession>
<dbReference type="AlphaFoldDB" id="A0AAE4C5R7"/>
<protein>
    <submittedName>
        <fullName evidence="1">Uncharacterized protein</fullName>
    </submittedName>
</protein>
<dbReference type="EMBL" id="JAVDUI010000001">
    <property type="protein sequence ID" value="MDR6892596.1"/>
    <property type="molecule type" value="Genomic_DNA"/>
</dbReference>
<organism evidence="1 2">
    <name type="scientific">Falsarthrobacter nasiphocae</name>
    <dbReference type="NCBI Taxonomy" id="189863"/>
    <lineage>
        <taxon>Bacteria</taxon>
        <taxon>Bacillati</taxon>
        <taxon>Actinomycetota</taxon>
        <taxon>Actinomycetes</taxon>
        <taxon>Micrococcales</taxon>
        <taxon>Micrococcaceae</taxon>
        <taxon>Falsarthrobacter</taxon>
    </lineage>
</organism>
<evidence type="ECO:0000313" key="1">
    <source>
        <dbReference type="EMBL" id="MDR6892596.1"/>
    </source>
</evidence>
<proteinExistence type="predicted"/>
<comment type="caution">
    <text evidence="1">The sequence shown here is derived from an EMBL/GenBank/DDBJ whole genome shotgun (WGS) entry which is preliminary data.</text>
</comment>
<gene>
    <name evidence="1" type="ORF">J2S35_001536</name>
</gene>
<name>A0AAE4C5R7_9MICC</name>
<keyword evidence="2" id="KW-1185">Reference proteome</keyword>
<dbReference type="RefSeq" id="WP_309851858.1">
    <property type="nucleotide sequence ID" value="NZ_JAVDUI010000001.1"/>
</dbReference>
<reference evidence="1" key="1">
    <citation type="submission" date="2023-07" db="EMBL/GenBank/DDBJ databases">
        <title>Sequencing the genomes of 1000 actinobacteria strains.</title>
        <authorList>
            <person name="Klenk H.-P."/>
        </authorList>
    </citation>
    <scope>NUCLEOTIDE SEQUENCE</scope>
    <source>
        <strain evidence="1">DSM 13988</strain>
    </source>
</reference>